<dbReference type="RefSeq" id="WP_014968133.1">
    <property type="nucleotide sequence ID" value="NC_018664.1"/>
</dbReference>
<dbReference type="PATRIC" id="fig|1128398.3.peg.2054"/>
<dbReference type="AlphaFoldDB" id="K0B1M6"/>
<dbReference type="GO" id="GO:0005886">
    <property type="term" value="C:plasma membrane"/>
    <property type="evidence" value="ECO:0007669"/>
    <property type="project" value="UniProtKB-SubCell"/>
</dbReference>
<dbReference type="Gene3D" id="1.10.3730.20">
    <property type="match status" value="1"/>
</dbReference>
<feature type="transmembrane region" description="Helical" evidence="7">
    <location>
        <begin position="223"/>
        <end position="244"/>
    </location>
</feature>
<dbReference type="PANTHER" id="PTHR32322:SF18">
    <property type="entry name" value="S-ADENOSYLMETHIONINE_S-ADENOSYLHOMOCYSTEINE TRANSPORTER"/>
    <property type="match status" value="1"/>
</dbReference>
<dbReference type="KEGG" id="cad:Curi_c19930"/>
<evidence type="ECO:0000259" key="8">
    <source>
        <dbReference type="Pfam" id="PF00892"/>
    </source>
</evidence>
<reference evidence="9 10" key="1">
    <citation type="journal article" date="2012" name="PLoS ONE">
        <title>The purine-utilizing bacterium Clostridium acidurici 9a: a genome-guided metabolic reconsideration.</title>
        <authorList>
            <person name="Hartwich K."/>
            <person name="Poehlein A."/>
            <person name="Daniel R."/>
        </authorList>
    </citation>
    <scope>NUCLEOTIDE SEQUENCE [LARGE SCALE GENOMIC DNA]</scope>
    <source>
        <strain evidence="10">ATCC 7906 / DSM 604 / BCRC 14475 / CIP 104303 / KCTC 5404 / NCIMB 10678 / 9a</strain>
    </source>
</reference>
<protein>
    <submittedName>
        <fullName evidence="9">Drug/metabolite transporter</fullName>
    </submittedName>
</protein>
<dbReference type="STRING" id="1128398.Curi_c19930"/>
<feature type="transmembrane region" description="Helical" evidence="7">
    <location>
        <begin position="12"/>
        <end position="33"/>
    </location>
</feature>
<dbReference type="HOGENOM" id="CLU_033863_4_0_9"/>
<feature type="transmembrane region" description="Helical" evidence="7">
    <location>
        <begin position="185"/>
        <end position="203"/>
    </location>
</feature>
<feature type="domain" description="EamA" evidence="8">
    <location>
        <begin position="10"/>
        <end position="141"/>
    </location>
</feature>
<evidence type="ECO:0000256" key="7">
    <source>
        <dbReference type="SAM" id="Phobius"/>
    </source>
</evidence>
<feature type="transmembrane region" description="Helical" evidence="7">
    <location>
        <begin position="279"/>
        <end position="299"/>
    </location>
</feature>
<evidence type="ECO:0000256" key="4">
    <source>
        <dbReference type="ARBA" id="ARBA00022692"/>
    </source>
</evidence>
<dbReference type="eggNOG" id="COG0697">
    <property type="taxonomic scope" value="Bacteria"/>
</dbReference>
<dbReference type="InterPro" id="IPR037185">
    <property type="entry name" value="EmrE-like"/>
</dbReference>
<organism evidence="9 10">
    <name type="scientific">Gottschalkia acidurici (strain ATCC 7906 / DSM 604 / BCRC 14475 / CIP 104303 / KCTC 5404 / NCIMB 10678 / 9a)</name>
    <name type="common">Clostridium acidurici</name>
    <dbReference type="NCBI Taxonomy" id="1128398"/>
    <lineage>
        <taxon>Bacteria</taxon>
        <taxon>Bacillati</taxon>
        <taxon>Bacillota</taxon>
        <taxon>Tissierellia</taxon>
        <taxon>Tissierellales</taxon>
        <taxon>Gottschalkiaceae</taxon>
        <taxon>Gottschalkia</taxon>
    </lineage>
</organism>
<evidence type="ECO:0000256" key="3">
    <source>
        <dbReference type="ARBA" id="ARBA00022475"/>
    </source>
</evidence>
<dbReference type="EMBL" id="CP003326">
    <property type="protein sequence ID" value="AFS78997.1"/>
    <property type="molecule type" value="Genomic_DNA"/>
</dbReference>
<dbReference type="Proteomes" id="UP000006094">
    <property type="component" value="Chromosome"/>
</dbReference>
<evidence type="ECO:0000256" key="5">
    <source>
        <dbReference type="ARBA" id="ARBA00022989"/>
    </source>
</evidence>
<keyword evidence="10" id="KW-1185">Reference proteome</keyword>
<keyword evidence="3" id="KW-1003">Cell membrane</keyword>
<proteinExistence type="inferred from homology"/>
<evidence type="ECO:0000313" key="10">
    <source>
        <dbReference type="Proteomes" id="UP000006094"/>
    </source>
</evidence>
<feature type="transmembrane region" description="Helical" evidence="7">
    <location>
        <begin position="39"/>
        <end position="60"/>
    </location>
</feature>
<comment type="subcellular location">
    <subcellularLocation>
        <location evidence="1">Cell membrane</location>
        <topology evidence="1">Multi-pass membrane protein</topology>
    </subcellularLocation>
</comment>
<dbReference type="SUPFAM" id="SSF103481">
    <property type="entry name" value="Multidrug resistance efflux transporter EmrE"/>
    <property type="match status" value="2"/>
</dbReference>
<feature type="domain" description="EamA" evidence="8">
    <location>
        <begin position="154"/>
        <end position="296"/>
    </location>
</feature>
<evidence type="ECO:0000256" key="2">
    <source>
        <dbReference type="ARBA" id="ARBA00007362"/>
    </source>
</evidence>
<feature type="transmembrane region" description="Helical" evidence="7">
    <location>
        <begin position="72"/>
        <end position="93"/>
    </location>
</feature>
<dbReference type="InterPro" id="IPR050638">
    <property type="entry name" value="AA-Vitamin_Transporters"/>
</dbReference>
<feature type="transmembrane region" description="Helical" evidence="7">
    <location>
        <begin position="130"/>
        <end position="147"/>
    </location>
</feature>
<dbReference type="PANTHER" id="PTHR32322">
    <property type="entry name" value="INNER MEMBRANE TRANSPORTER"/>
    <property type="match status" value="1"/>
</dbReference>
<accession>K0B1M6</accession>
<keyword evidence="4 7" id="KW-0812">Transmembrane</keyword>
<comment type="similarity">
    <text evidence="2">Belongs to the EamA transporter family.</text>
</comment>
<feature type="transmembrane region" description="Helical" evidence="7">
    <location>
        <begin position="256"/>
        <end position="273"/>
    </location>
</feature>
<name>K0B1M6_GOTA9</name>
<keyword evidence="6 7" id="KW-0472">Membrane</keyword>
<gene>
    <name evidence="9" type="ordered locus">Curi_c19930</name>
</gene>
<keyword evidence="5 7" id="KW-1133">Transmembrane helix</keyword>
<dbReference type="OrthoDB" id="37139at2"/>
<dbReference type="Pfam" id="PF00892">
    <property type="entry name" value="EamA"/>
    <property type="match status" value="2"/>
</dbReference>
<evidence type="ECO:0000256" key="1">
    <source>
        <dbReference type="ARBA" id="ARBA00004651"/>
    </source>
</evidence>
<feature type="transmembrane region" description="Helical" evidence="7">
    <location>
        <begin position="153"/>
        <end position="173"/>
    </location>
</feature>
<sequence length="304" mass="33409">MNNNKYKLVYMAAISYAIITGLSFLFTKIALGYGDPTDILAHRFTASFIAISIPVLMKWTKVDYNKERIKKIIPLAILYPLMFFGFQTFGLIHASSSEAGILMAAAPVFTLILATYFLKEKTNILQKISIVLSVLGVIYIMVMKGSAFDVNNMTGIILLVLSALCFSGYSVMARSLTKDFTTIELSYMMTIISFICFNVVSIGNHIIRGDIKAYITPLGSLNYIIAIVYLGVLSSLGTSLLTNYVLSKIEASKMSVFSNLGTVISIVAGVVFLKEEIFYYHIIGSIFIIGGVIGTNFLGDKDSK</sequence>
<evidence type="ECO:0000256" key="6">
    <source>
        <dbReference type="ARBA" id="ARBA00023136"/>
    </source>
</evidence>
<evidence type="ECO:0000313" key="9">
    <source>
        <dbReference type="EMBL" id="AFS78997.1"/>
    </source>
</evidence>
<feature type="transmembrane region" description="Helical" evidence="7">
    <location>
        <begin position="99"/>
        <end position="118"/>
    </location>
</feature>
<dbReference type="InterPro" id="IPR000620">
    <property type="entry name" value="EamA_dom"/>
</dbReference>